<dbReference type="Proteomes" id="UP000831768">
    <property type="component" value="Chromosome"/>
</dbReference>
<evidence type="ECO:0000259" key="1">
    <source>
        <dbReference type="Pfam" id="PF10069"/>
    </source>
</evidence>
<sequence length="239" mass="26643">MKLTELIAGVESHRKTLTVFNAPESEITALREHFTDRNIDVAGTRTSSGPQRYVVLSKGDEFVTAMSIDTVFGSDEKASQSGAYRPILDHLDETTFTSYDVGQMGAASHEIEDRAWRVGSGTVYAGFGTVSALGVRIDTYERLADKKPLSVHLYAFPDSELPAHDDVTVHLERSEEIRTTWFVAYDGDGMDSNKCALLAEEREPDAFYGFWTYDPDTVDWIVDHLVTNYTITDHTSDLS</sequence>
<keyword evidence="3" id="KW-1185">Reference proteome</keyword>
<dbReference type="InterPro" id="IPR016954">
    <property type="entry name" value="Uncharacterised_Vng0742h"/>
</dbReference>
<accession>A0A8U0A365</accession>
<evidence type="ECO:0000313" key="3">
    <source>
        <dbReference type="Proteomes" id="UP000831768"/>
    </source>
</evidence>
<dbReference type="PIRSF" id="PIRSF030471">
    <property type="entry name" value="STR_Vng0742h_prd"/>
    <property type="match status" value="1"/>
</dbReference>
<dbReference type="KEGG" id="haad:MW046_04145"/>
<gene>
    <name evidence="2" type="ORF">MW046_04145</name>
</gene>
<protein>
    <submittedName>
        <fullName evidence="2">Histidine kinase</fullName>
    </submittedName>
</protein>
<dbReference type="AlphaFoldDB" id="A0A8U0A365"/>
<organism evidence="2 3">
    <name type="scientific">Halocatena salina</name>
    <dbReference type="NCBI Taxonomy" id="2934340"/>
    <lineage>
        <taxon>Archaea</taxon>
        <taxon>Methanobacteriati</taxon>
        <taxon>Methanobacteriota</taxon>
        <taxon>Stenosarchaea group</taxon>
        <taxon>Halobacteria</taxon>
        <taxon>Halobacteriales</taxon>
        <taxon>Natronomonadaceae</taxon>
        <taxon>Halocatena</taxon>
    </lineage>
</organism>
<proteinExistence type="predicted"/>
<dbReference type="GeneID" id="71927210"/>
<dbReference type="Pfam" id="PF10069">
    <property type="entry name" value="DICT"/>
    <property type="match status" value="1"/>
</dbReference>
<keyword evidence="2" id="KW-0808">Transferase</keyword>
<dbReference type="EMBL" id="CP096019">
    <property type="protein sequence ID" value="UPM43645.1"/>
    <property type="molecule type" value="Genomic_DNA"/>
</dbReference>
<keyword evidence="2" id="KW-0418">Kinase</keyword>
<evidence type="ECO:0000313" key="2">
    <source>
        <dbReference type="EMBL" id="UPM43645.1"/>
    </source>
</evidence>
<feature type="domain" description="DICT" evidence="1">
    <location>
        <begin position="87"/>
        <end position="202"/>
    </location>
</feature>
<dbReference type="GO" id="GO:0016301">
    <property type="term" value="F:kinase activity"/>
    <property type="evidence" value="ECO:0007669"/>
    <property type="project" value="UniProtKB-KW"/>
</dbReference>
<dbReference type="InterPro" id="IPR019278">
    <property type="entry name" value="DICT_dom"/>
</dbReference>
<name>A0A8U0A365_9EURY</name>
<dbReference type="RefSeq" id="WP_247994308.1">
    <property type="nucleotide sequence ID" value="NZ_CP096019.1"/>
</dbReference>
<reference evidence="2" key="1">
    <citation type="submission" date="2022-04" db="EMBL/GenBank/DDBJ databases">
        <title>Halocatena sp. nov., isolated from a salt lake.</title>
        <authorList>
            <person name="Cui H.-L."/>
        </authorList>
    </citation>
    <scope>NUCLEOTIDE SEQUENCE</scope>
    <source>
        <strain evidence="2">AD-1</strain>
    </source>
</reference>